<proteinExistence type="predicted"/>
<evidence type="ECO:0000313" key="1">
    <source>
        <dbReference type="EMBL" id="SVD90923.1"/>
    </source>
</evidence>
<sequence length="216" mass="23209">MPGLNKLFFSSCVLLALLSIWGCGGGDGGQAALDTGPVGQDLQDAISRLSSEDSDAAARLEAVADFVKAGDLRGVAFLKSFREGQSIYRWKDRLVLVEKFDSDDEGNRSARLFDHILRTELNGDDGKQVVAAKSELKEVSASRGLRRPVLAAEDTLKLGARDEKTCQQAAQKCGNSRRAEFLLPLEALGADPTRSGKTRRVARTGVCLIKISGNVS</sequence>
<feature type="non-terminal residue" evidence="1">
    <location>
        <position position="216"/>
    </location>
</feature>
<gene>
    <name evidence="1" type="ORF">METZ01_LOCUS443777</name>
</gene>
<protein>
    <submittedName>
        <fullName evidence="1">Uncharacterized protein</fullName>
    </submittedName>
</protein>
<dbReference type="EMBL" id="UINC01181297">
    <property type="protein sequence ID" value="SVD90923.1"/>
    <property type="molecule type" value="Genomic_DNA"/>
</dbReference>
<name>A0A382Z624_9ZZZZ</name>
<accession>A0A382Z624</accession>
<organism evidence="1">
    <name type="scientific">marine metagenome</name>
    <dbReference type="NCBI Taxonomy" id="408172"/>
    <lineage>
        <taxon>unclassified sequences</taxon>
        <taxon>metagenomes</taxon>
        <taxon>ecological metagenomes</taxon>
    </lineage>
</organism>
<reference evidence="1" key="1">
    <citation type="submission" date="2018-05" db="EMBL/GenBank/DDBJ databases">
        <authorList>
            <person name="Lanie J.A."/>
            <person name="Ng W.-L."/>
            <person name="Kazmierczak K.M."/>
            <person name="Andrzejewski T.M."/>
            <person name="Davidsen T.M."/>
            <person name="Wayne K.J."/>
            <person name="Tettelin H."/>
            <person name="Glass J.I."/>
            <person name="Rusch D."/>
            <person name="Podicherti R."/>
            <person name="Tsui H.-C.T."/>
            <person name="Winkler M.E."/>
        </authorList>
    </citation>
    <scope>NUCLEOTIDE SEQUENCE</scope>
</reference>
<dbReference type="AlphaFoldDB" id="A0A382Z624"/>